<keyword evidence="2" id="KW-0378">Hydrolase</keyword>
<accession>A0A437Q2W8</accession>
<gene>
    <name evidence="2" type="ORF">EOT10_02900</name>
</gene>
<evidence type="ECO:0000313" key="3">
    <source>
        <dbReference type="Proteomes" id="UP000283128"/>
    </source>
</evidence>
<dbReference type="CDD" id="cd01066">
    <property type="entry name" value="APP_MetAP"/>
    <property type="match status" value="1"/>
</dbReference>
<keyword evidence="2" id="KW-0645">Protease</keyword>
<dbReference type="PANTHER" id="PTHR46112:SF2">
    <property type="entry name" value="XAA-PRO AMINOPEPTIDASE P-RELATED"/>
    <property type="match status" value="1"/>
</dbReference>
<dbReference type="Gene3D" id="3.40.350.10">
    <property type="entry name" value="Creatinase/prolidase N-terminal domain"/>
    <property type="match status" value="1"/>
</dbReference>
<proteinExistence type="predicted"/>
<dbReference type="OrthoDB" id="9803194at2"/>
<feature type="domain" description="Peptidase M24" evidence="1">
    <location>
        <begin position="172"/>
        <end position="382"/>
    </location>
</feature>
<dbReference type="PANTHER" id="PTHR46112">
    <property type="entry name" value="AMINOPEPTIDASE"/>
    <property type="match status" value="1"/>
</dbReference>
<sequence>MTDIAADTAYPTLSLQERDRRWAAVRGLLKEHEIEGIVVFGTGRDNADSYLTNEARRTIVLLTRNDDPSVFTGDVPLDRFDAQGSRWERWAGDWRHGDGPANLAAVLRERGLDRSRLGVVGLTGRFVGESAGTISYTTWSRVMELLPDVRWVDTAAAYESLVILKSPEEQVLLRKAAALGERACQAFVDTARAGGNEHEIAAAAFHAVISGGGWVRWPFMLERAGASMFAWSVPEWFEMGGAPHVPRKGDTIAAEIFAFYGGQESQQQIDVSFGEPSPLLRELEEVCLESYRAGLDALTPGLRFSELAAVMEEPLRRSRTWNTGPMVQTVSPIYNGATRIDPGVDPALQHLEKLPSGHALDGDFVIREGHAFAFEPNALRDGQRVCVGGTVLLTPNGPEELNSVPNRLNVV</sequence>
<comment type="caution">
    <text evidence="2">The sequence shown here is derived from an EMBL/GenBank/DDBJ whole genome shotgun (WGS) entry which is preliminary data.</text>
</comment>
<dbReference type="Gene3D" id="3.90.230.10">
    <property type="entry name" value="Creatinase/methionine aminopeptidase superfamily"/>
    <property type="match status" value="1"/>
</dbReference>
<dbReference type="GO" id="GO:0004177">
    <property type="term" value="F:aminopeptidase activity"/>
    <property type="evidence" value="ECO:0007669"/>
    <property type="project" value="UniProtKB-KW"/>
</dbReference>
<keyword evidence="2" id="KW-0031">Aminopeptidase</keyword>
<dbReference type="SUPFAM" id="SSF53092">
    <property type="entry name" value="Creatinase/prolidase N-terminal domain"/>
    <property type="match status" value="1"/>
</dbReference>
<protein>
    <submittedName>
        <fullName evidence="2">Aminopeptidase P family protein</fullName>
    </submittedName>
</protein>
<reference evidence="2 3" key="1">
    <citation type="submission" date="2019-01" db="EMBL/GenBank/DDBJ databases">
        <title>Genome sequences of Streptomyces and Rhizobium isolates collected from root and soil.</title>
        <authorList>
            <person name="Chhettri S."/>
            <person name="Sevigny J.L."/>
            <person name="Sen A."/>
            <person name="Ennis N."/>
            <person name="Tisa L."/>
        </authorList>
    </citation>
    <scope>NUCLEOTIDE SEQUENCE [LARGE SCALE GENOMIC DNA]</scope>
    <source>
        <strain evidence="2 3">San01</strain>
    </source>
</reference>
<keyword evidence="3" id="KW-1185">Reference proteome</keyword>
<dbReference type="InterPro" id="IPR050659">
    <property type="entry name" value="Peptidase_M24B"/>
</dbReference>
<dbReference type="SUPFAM" id="SSF55920">
    <property type="entry name" value="Creatinase/aminopeptidase"/>
    <property type="match status" value="1"/>
</dbReference>
<evidence type="ECO:0000259" key="1">
    <source>
        <dbReference type="Pfam" id="PF00557"/>
    </source>
</evidence>
<dbReference type="Pfam" id="PF00557">
    <property type="entry name" value="Peptidase_M24"/>
    <property type="match status" value="1"/>
</dbReference>
<dbReference type="EMBL" id="RZYA01000001">
    <property type="protein sequence ID" value="RVU28830.1"/>
    <property type="molecule type" value="Genomic_DNA"/>
</dbReference>
<dbReference type="InterPro" id="IPR000994">
    <property type="entry name" value="Pept_M24"/>
</dbReference>
<dbReference type="InterPro" id="IPR029149">
    <property type="entry name" value="Creatin/AminoP/Spt16_N"/>
</dbReference>
<evidence type="ECO:0000313" key="2">
    <source>
        <dbReference type="EMBL" id="RVU28830.1"/>
    </source>
</evidence>
<dbReference type="InterPro" id="IPR036005">
    <property type="entry name" value="Creatinase/aminopeptidase-like"/>
</dbReference>
<organism evidence="2 3">
    <name type="scientific">Streptomyces antnestii</name>
    <dbReference type="NCBI Taxonomy" id="2494256"/>
    <lineage>
        <taxon>Bacteria</taxon>
        <taxon>Bacillati</taxon>
        <taxon>Actinomycetota</taxon>
        <taxon>Actinomycetes</taxon>
        <taxon>Kitasatosporales</taxon>
        <taxon>Streptomycetaceae</taxon>
        <taxon>Streptomyces</taxon>
    </lineage>
</organism>
<dbReference type="Proteomes" id="UP000283128">
    <property type="component" value="Unassembled WGS sequence"/>
</dbReference>
<name>A0A437Q2W8_9ACTN</name>
<dbReference type="RefSeq" id="WP_127826416.1">
    <property type="nucleotide sequence ID" value="NZ_RZYA01000001.1"/>
</dbReference>
<dbReference type="AlphaFoldDB" id="A0A437Q2W8"/>